<keyword evidence="6" id="KW-0472">Membrane</keyword>
<reference evidence="9 10" key="1">
    <citation type="submission" date="2019-09" db="EMBL/GenBank/DDBJ databases">
        <title>Isolation and identification of active actinomycetes.</title>
        <authorList>
            <person name="Yu Z."/>
            <person name="Han C."/>
            <person name="Yu B."/>
        </authorList>
    </citation>
    <scope>NUCLEOTIDE SEQUENCE [LARGE SCALE GENOMIC DNA]</scope>
    <source>
        <strain evidence="9 10">NEAU-H2</strain>
    </source>
</reference>
<dbReference type="CDD" id="cd00761">
    <property type="entry name" value="Glyco_tranf_GTA_type"/>
    <property type="match status" value="1"/>
</dbReference>
<proteinExistence type="inferred from homology"/>
<evidence type="ECO:0000313" key="9">
    <source>
        <dbReference type="EMBL" id="KAB1978055.1"/>
    </source>
</evidence>
<dbReference type="FunFam" id="3.90.550.10:FF:000196">
    <property type="entry name" value="Glycosyl transferase"/>
    <property type="match status" value="1"/>
</dbReference>
<dbReference type="InterPro" id="IPR043149">
    <property type="entry name" value="TagF_N"/>
</dbReference>
<evidence type="ECO:0000256" key="4">
    <source>
        <dbReference type="ARBA" id="ARBA00022679"/>
    </source>
</evidence>
<dbReference type="AlphaFoldDB" id="A0A7J5D3H4"/>
<dbReference type="EMBL" id="WBKG01000055">
    <property type="protein sequence ID" value="KAB1978055.1"/>
    <property type="molecule type" value="Genomic_DNA"/>
</dbReference>
<evidence type="ECO:0000313" key="10">
    <source>
        <dbReference type="Proteomes" id="UP000442990"/>
    </source>
</evidence>
<evidence type="ECO:0000256" key="5">
    <source>
        <dbReference type="ARBA" id="ARBA00022944"/>
    </source>
</evidence>
<accession>A0A7J5D3H4</accession>
<dbReference type="Gene3D" id="3.40.50.11820">
    <property type="match status" value="1"/>
</dbReference>
<evidence type="ECO:0000259" key="8">
    <source>
        <dbReference type="Pfam" id="PF00535"/>
    </source>
</evidence>
<dbReference type="SUPFAM" id="SSF53448">
    <property type="entry name" value="Nucleotide-diphospho-sugar transferases"/>
    <property type="match status" value="1"/>
</dbReference>
<sequence length="910" mass="100186">MPRFSVIVPAYKVQAYLHECLESVLGQSFPDLELIAVDDCSPDACGAVVDEFAARDARVLAVHLPENVGLGRARNAGIERATGDYLVFLDGDDTLTPGALRAVADRLEETGDPDVLVYDYARTYWTGEAVRNQVAAQLAEEGPAPFRLDERPGLLRLLMVVWNKAYRREFVERAGLRFPPGYYEDTPWTYPALMSAETIATLDRVCVHYRQRRHGSILGTSGREHFDVFEQYDRLFAHVAAHPELDRWRPVLFRRMLDHFATVFVKQGRLPRADRAEFLRRARGHYRRYRVPGAPATARTRLRHLLVGLGTHRTYRLLSLLSRIRRRTVRLAARLRRALRGAALRFHYRLQLCLPLRADRAVFSSHRGRGHGCNPGALESAFRSFAPHIRTSWIAHPEHHHTVPDRVRRLRPGTAAYWTALARSKYLVNNVDFDRRLVKRRGQIMIQTQHGTPLKRMGLDLQDRPAAARGTDFAELLRGADTWDYCLSANRHSTLVWERVFPSSYTTLEYGLPRNDVFQHATPADVHRLRASLGIPADAVAVLYAPTYRDYRRAQPYALDLERVLDRLGPGFVVLVRAHPAHAAPPVRTAGGRIIDVSGRPGVESLCLASDVLVTDYSSLMFDYAVLDRPIVVLADDREAYEAARGTYFDLRAFPPGALAHSEDELIDVFATGHWRDARSSQLRAAFRERFCPYDDGRAAERVVRHVVLGESDRLPPFVPLAERRPVPSAAAALPARPDTGEPLGAVPGTGRPLAGAPAPDRPLAGVPNPDRPLMDVPNPDRPLAGVPGSDQPLAGVPDSGQPLAGVPNPDRPLAGAPDSDQPLAGVPNPDRPLAGVPGSDQPLAGVPDSGQPLAGVPNPDRPLAGAPDSDQPLAGVPNPDRPLAGVPGSDQPLGGVPAPGAVIPRTETL</sequence>
<dbReference type="InterPro" id="IPR007554">
    <property type="entry name" value="Glycerophosphate_synth"/>
</dbReference>
<dbReference type="SUPFAM" id="SSF53756">
    <property type="entry name" value="UDP-Glycosyltransferase/glycogen phosphorylase"/>
    <property type="match status" value="1"/>
</dbReference>
<dbReference type="Pfam" id="PF04464">
    <property type="entry name" value="Glyphos_transf"/>
    <property type="match status" value="1"/>
</dbReference>
<dbReference type="GO" id="GO:0005886">
    <property type="term" value="C:plasma membrane"/>
    <property type="evidence" value="ECO:0007669"/>
    <property type="project" value="UniProtKB-SubCell"/>
</dbReference>
<dbReference type="PANTHER" id="PTHR37316">
    <property type="entry name" value="TEICHOIC ACID GLYCEROL-PHOSPHATE PRIMASE"/>
    <property type="match status" value="1"/>
</dbReference>
<dbReference type="GO" id="GO:0019350">
    <property type="term" value="P:teichoic acid biosynthetic process"/>
    <property type="evidence" value="ECO:0007669"/>
    <property type="project" value="UniProtKB-KW"/>
</dbReference>
<dbReference type="InterPro" id="IPR029044">
    <property type="entry name" value="Nucleotide-diphossugar_trans"/>
</dbReference>
<name>A0A7J5D3H4_9ACTN</name>
<evidence type="ECO:0000256" key="1">
    <source>
        <dbReference type="ARBA" id="ARBA00004202"/>
    </source>
</evidence>
<gene>
    <name evidence="9" type="ORF">F8144_40265</name>
</gene>
<keyword evidence="3" id="KW-1003">Cell membrane</keyword>
<feature type="region of interest" description="Disordered" evidence="7">
    <location>
        <begin position="731"/>
        <end position="910"/>
    </location>
</feature>
<dbReference type="InterPro" id="IPR051612">
    <property type="entry name" value="Teichoic_Acid_Biosynth"/>
</dbReference>
<dbReference type="Proteomes" id="UP000442990">
    <property type="component" value="Unassembled WGS sequence"/>
</dbReference>
<dbReference type="Gene3D" id="3.40.50.12580">
    <property type="match status" value="1"/>
</dbReference>
<dbReference type="InterPro" id="IPR001173">
    <property type="entry name" value="Glyco_trans_2-like"/>
</dbReference>
<evidence type="ECO:0000256" key="7">
    <source>
        <dbReference type="SAM" id="MobiDB-lite"/>
    </source>
</evidence>
<evidence type="ECO:0000256" key="2">
    <source>
        <dbReference type="ARBA" id="ARBA00010488"/>
    </source>
</evidence>
<dbReference type="PANTHER" id="PTHR37316:SF3">
    <property type="entry name" value="TEICHOIC ACID GLYCEROL-PHOSPHATE TRANSFERASE"/>
    <property type="match status" value="1"/>
</dbReference>
<keyword evidence="4 9" id="KW-0808">Transferase</keyword>
<evidence type="ECO:0000256" key="3">
    <source>
        <dbReference type="ARBA" id="ARBA00022475"/>
    </source>
</evidence>
<dbReference type="Gene3D" id="3.90.550.10">
    <property type="entry name" value="Spore Coat Polysaccharide Biosynthesis Protein SpsA, Chain A"/>
    <property type="match status" value="1"/>
</dbReference>
<feature type="domain" description="Glycosyltransferase 2-like" evidence="8">
    <location>
        <begin position="5"/>
        <end position="170"/>
    </location>
</feature>
<dbReference type="InterPro" id="IPR043148">
    <property type="entry name" value="TagF_C"/>
</dbReference>
<comment type="similarity">
    <text evidence="2">Belongs to the CDP-glycerol glycerophosphotransferase family.</text>
</comment>
<dbReference type="GO" id="GO:0047355">
    <property type="term" value="F:CDP-glycerol glycerophosphotransferase activity"/>
    <property type="evidence" value="ECO:0007669"/>
    <property type="project" value="InterPro"/>
</dbReference>
<protein>
    <submittedName>
        <fullName evidence="9">Glycosyltransferase</fullName>
    </submittedName>
</protein>
<comment type="caution">
    <text evidence="9">The sequence shown here is derived from an EMBL/GenBank/DDBJ whole genome shotgun (WGS) entry which is preliminary data.</text>
</comment>
<evidence type="ECO:0000256" key="6">
    <source>
        <dbReference type="ARBA" id="ARBA00023136"/>
    </source>
</evidence>
<keyword evidence="10" id="KW-1185">Reference proteome</keyword>
<keyword evidence="5" id="KW-0777">Teichoic acid biosynthesis</keyword>
<dbReference type="Pfam" id="PF00535">
    <property type="entry name" value="Glycos_transf_2"/>
    <property type="match status" value="1"/>
</dbReference>
<organism evidence="9 10">
    <name type="scientific">Streptomyces triticiradicis</name>
    <dbReference type="NCBI Taxonomy" id="2651189"/>
    <lineage>
        <taxon>Bacteria</taxon>
        <taxon>Bacillati</taxon>
        <taxon>Actinomycetota</taxon>
        <taxon>Actinomycetes</taxon>
        <taxon>Kitasatosporales</taxon>
        <taxon>Streptomycetaceae</taxon>
        <taxon>Streptomyces</taxon>
    </lineage>
</organism>
<comment type="subcellular location">
    <subcellularLocation>
        <location evidence="1">Cell membrane</location>
        <topology evidence="1">Peripheral membrane protein</topology>
    </subcellularLocation>
</comment>